<evidence type="ECO:0000313" key="6">
    <source>
        <dbReference type="Proteomes" id="UP000462449"/>
    </source>
</evidence>
<sequence length="239" mass="27866">MKLEFLEPYVAYLTIALIGSILLYLRTYLKERAKISALKSQNEKLINQSESIKAIYSREIEEVKKNHQLDLEKRKYQYESKQKQYIEFFKFLDNFSGNYNIDSQRKILPILEEFNRNYLHAANTNNQKGITNASTVLSAKIQKLMNEANEELTRIKQETNTIRLIASDSVLNRLNVLELAYDKTFEESATMMSKLPAQLVLNDQEGMKESQNEIEILGKVILSTKDKLIKQMRTELNEI</sequence>
<gene>
    <name evidence="4" type="ORF">DWB62_011035</name>
    <name evidence="3" type="ORF">GNY23_11035</name>
</gene>
<reference evidence="4 5" key="1">
    <citation type="submission" date="2019-11" db="EMBL/GenBank/DDBJ databases">
        <title>Draft genome sequence of Labilibaculum sp. strain SYP isolated from Black Sea.</title>
        <authorList>
            <person name="Yadav S."/>
            <person name="Villanueva L."/>
        </authorList>
    </citation>
    <scope>NUCLEOTIDE SEQUENCE [LARGE SCALE GENOMIC DNA]</scope>
    <source>
        <strain evidence="4 5">44</strain>
    </source>
</reference>
<keyword evidence="2" id="KW-0812">Transmembrane</keyword>
<evidence type="ECO:0000313" key="3">
    <source>
        <dbReference type="EMBL" id="MUP38349.1"/>
    </source>
</evidence>
<dbReference type="OrthoDB" id="1264341at2"/>
<protein>
    <submittedName>
        <fullName evidence="3">Uncharacterized protein</fullName>
    </submittedName>
</protein>
<keyword evidence="1" id="KW-0175">Coiled coil</keyword>
<feature type="coiled-coil region" evidence="1">
    <location>
        <begin position="28"/>
        <end position="66"/>
    </location>
</feature>
<comment type="caution">
    <text evidence="3">The sequence shown here is derived from an EMBL/GenBank/DDBJ whole genome shotgun (WGS) entry which is preliminary data.</text>
</comment>
<dbReference type="AlphaFoldDB" id="A0A7M4D6S0"/>
<name>A0A7M4D6S0_9BACT</name>
<dbReference type="RefSeq" id="WP_156196000.1">
    <property type="nucleotide sequence ID" value="NZ_QTZN02000023.1"/>
</dbReference>
<proteinExistence type="predicted"/>
<keyword evidence="2" id="KW-0472">Membrane</keyword>
<reference evidence="3 6" key="2">
    <citation type="submission" date="2019-12" db="EMBL/GenBank/DDBJ databases">
        <title>Draft genome sequence of Labilibaculum sp. strain 44 isolated from deep waters of Black Sea.</title>
        <authorList>
            <person name="Yadav S."/>
            <person name="Villanueva L."/>
        </authorList>
    </citation>
    <scope>NUCLEOTIDE SEQUENCE [LARGE SCALE GENOMIC DNA]</scope>
    <source>
        <strain evidence="3 6">44</strain>
    </source>
</reference>
<evidence type="ECO:0000256" key="2">
    <source>
        <dbReference type="SAM" id="Phobius"/>
    </source>
</evidence>
<accession>A0A7M4D6S0</accession>
<organism evidence="3 6">
    <name type="scientific">Labilibaculum euxinus</name>
    <dbReference type="NCBI Taxonomy" id="2686357"/>
    <lineage>
        <taxon>Bacteria</taxon>
        <taxon>Pseudomonadati</taxon>
        <taxon>Bacteroidota</taxon>
        <taxon>Bacteroidia</taxon>
        <taxon>Marinilabiliales</taxon>
        <taxon>Marinifilaceae</taxon>
        <taxon>Labilibaculum</taxon>
    </lineage>
</organism>
<evidence type="ECO:0000313" key="5">
    <source>
        <dbReference type="Proteomes" id="UP000285951"/>
    </source>
</evidence>
<dbReference type="EMBL" id="WOTW01000023">
    <property type="protein sequence ID" value="MUP38349.1"/>
    <property type="molecule type" value="Genomic_DNA"/>
</dbReference>
<feature type="transmembrane region" description="Helical" evidence="2">
    <location>
        <begin position="6"/>
        <end position="25"/>
    </location>
</feature>
<keyword evidence="2" id="KW-1133">Transmembrane helix</keyword>
<keyword evidence="5" id="KW-1185">Reference proteome</keyword>
<dbReference type="EMBL" id="QTZN02000023">
    <property type="protein sequence ID" value="MVB07554.1"/>
    <property type="molecule type" value="Genomic_DNA"/>
</dbReference>
<evidence type="ECO:0000313" key="4">
    <source>
        <dbReference type="EMBL" id="MVB07554.1"/>
    </source>
</evidence>
<dbReference type="Proteomes" id="UP000285951">
    <property type="component" value="Unassembled WGS sequence"/>
</dbReference>
<evidence type="ECO:0000256" key="1">
    <source>
        <dbReference type="SAM" id="Coils"/>
    </source>
</evidence>
<dbReference type="Proteomes" id="UP000462449">
    <property type="component" value="Unassembled WGS sequence"/>
</dbReference>